<dbReference type="GO" id="GO:0009117">
    <property type="term" value="P:nucleotide metabolic process"/>
    <property type="evidence" value="ECO:0007669"/>
    <property type="project" value="UniProtKB-UniRule"/>
</dbReference>
<comment type="cofactor">
    <cofactor evidence="4">
        <name>Mn(2+)</name>
        <dbReference type="ChEBI" id="CHEBI:29035"/>
    </cofactor>
    <text evidence="4">Binds 2 manganese ions.</text>
</comment>
<dbReference type="AlphaFoldDB" id="A0A7M1XJK5"/>
<comment type="catalytic activity">
    <reaction evidence="4">
        <text>alpha-D-ribose 1-phosphate = D-ribose 5-phosphate</text>
        <dbReference type="Rhea" id="RHEA:18793"/>
        <dbReference type="ChEBI" id="CHEBI:57720"/>
        <dbReference type="ChEBI" id="CHEBI:78346"/>
        <dbReference type="EC" id="5.4.2.7"/>
    </reaction>
</comment>
<dbReference type="InterPro" id="IPR006124">
    <property type="entry name" value="Metalloenzyme"/>
</dbReference>
<feature type="binding site" evidence="4">
    <location>
        <position position="12"/>
    </location>
    <ligand>
        <name>Mn(2+)</name>
        <dbReference type="ChEBI" id="CHEBI:29035"/>
        <label>1</label>
    </ligand>
</feature>
<reference evidence="7 8" key="1">
    <citation type="submission" date="2018-08" db="EMBL/GenBank/DDBJ databases">
        <title>The first complete genome of Treponema rectale (CHPAT), a commensal spirochete of the bovine rectum.</title>
        <authorList>
            <person name="Staton G.J."/>
            <person name="Clegg S.R."/>
            <person name="Carter S.D."/>
            <person name="Radford A.D."/>
            <person name="Darby A."/>
            <person name="Hall N."/>
            <person name="Birtles R.J."/>
            <person name="Evans N.J."/>
        </authorList>
    </citation>
    <scope>NUCLEOTIDE SEQUENCE [LARGE SCALE GENOMIC DNA]</scope>
    <source>
        <strain evidence="7 8">CHPA</strain>
    </source>
</reference>
<dbReference type="GO" id="GO:0008973">
    <property type="term" value="F:phosphopentomutase activity"/>
    <property type="evidence" value="ECO:0007669"/>
    <property type="project" value="UniProtKB-UniRule"/>
</dbReference>
<proteinExistence type="inferred from homology"/>
<dbReference type="HAMAP" id="MF_00740">
    <property type="entry name" value="Phosphopentomut"/>
    <property type="match status" value="1"/>
</dbReference>
<evidence type="ECO:0000256" key="2">
    <source>
        <dbReference type="ARBA" id="ARBA00022723"/>
    </source>
</evidence>
<gene>
    <name evidence="4" type="primary">deoB</name>
    <name evidence="7" type="ORF">DYE49_04235</name>
</gene>
<dbReference type="InterPro" id="IPR017850">
    <property type="entry name" value="Alkaline_phosphatase_core_sf"/>
</dbReference>
<evidence type="ECO:0000256" key="4">
    <source>
        <dbReference type="HAMAP-Rule" id="MF_00740"/>
    </source>
</evidence>
<comment type="pathway">
    <text evidence="4">Carbohydrate degradation; 2-deoxy-D-ribose 1-phosphate degradation; D-glyceraldehyde 3-phosphate and acetaldehyde from 2-deoxy-alpha-D-ribose 1-phosphate: step 1/2.</text>
</comment>
<evidence type="ECO:0000313" key="8">
    <source>
        <dbReference type="Proteomes" id="UP000593591"/>
    </source>
</evidence>
<comment type="catalytic activity">
    <reaction evidence="4">
        <text>2-deoxy-alpha-D-ribose 1-phosphate = 2-deoxy-D-ribose 5-phosphate</text>
        <dbReference type="Rhea" id="RHEA:27658"/>
        <dbReference type="ChEBI" id="CHEBI:57259"/>
        <dbReference type="ChEBI" id="CHEBI:62877"/>
        <dbReference type="EC" id="5.4.2.7"/>
    </reaction>
</comment>
<dbReference type="SUPFAM" id="SSF53649">
    <property type="entry name" value="Alkaline phosphatase-like"/>
    <property type="match status" value="1"/>
</dbReference>
<dbReference type="SUPFAM" id="SSF143856">
    <property type="entry name" value="DeoB insert domain-like"/>
    <property type="match status" value="1"/>
</dbReference>
<dbReference type="Pfam" id="PF01676">
    <property type="entry name" value="Metalloenzyme"/>
    <property type="match status" value="1"/>
</dbReference>
<accession>A0A7M1XJK5</accession>
<dbReference type="GO" id="GO:0000287">
    <property type="term" value="F:magnesium ion binding"/>
    <property type="evidence" value="ECO:0007669"/>
    <property type="project" value="UniProtKB-UniRule"/>
</dbReference>
<keyword evidence="3 4" id="KW-0464">Manganese</keyword>
<dbReference type="GO" id="GO:0006018">
    <property type="term" value="P:2-deoxyribose 1-phosphate catabolic process"/>
    <property type="evidence" value="ECO:0007669"/>
    <property type="project" value="UniProtKB-UniRule"/>
</dbReference>
<comment type="function">
    <text evidence="4">Isomerase that catalyzes the conversion of deoxy-ribose 1-phosphate (dRib-1-P) and ribose 1-phosphate (Rib-1-P) to deoxy-ribose 5-phosphate (dRib-5-P) and ribose 5-phosphate (Rib-5-P), respectively.</text>
</comment>
<feature type="domain" description="Metalloenzyme" evidence="6">
    <location>
        <begin position="4"/>
        <end position="386"/>
    </location>
</feature>
<name>A0A7M1XJK5_9SPIR</name>
<evidence type="ECO:0000256" key="5">
    <source>
        <dbReference type="NCBIfam" id="TIGR01696"/>
    </source>
</evidence>
<evidence type="ECO:0000313" key="7">
    <source>
        <dbReference type="EMBL" id="QOS39713.1"/>
    </source>
</evidence>
<feature type="binding site" evidence="4">
    <location>
        <position position="334"/>
    </location>
    <ligand>
        <name>Mn(2+)</name>
        <dbReference type="ChEBI" id="CHEBI:29035"/>
        <label>1</label>
    </ligand>
</feature>
<comment type="subcellular location">
    <subcellularLocation>
        <location evidence="4">Cytoplasm</location>
    </subcellularLocation>
</comment>
<keyword evidence="2 4" id="KW-0479">Metal-binding</keyword>
<dbReference type="InterPro" id="IPR024052">
    <property type="entry name" value="Phosphopentomutase_DeoB_cap_sf"/>
</dbReference>
<evidence type="ECO:0000256" key="1">
    <source>
        <dbReference type="ARBA" id="ARBA00010373"/>
    </source>
</evidence>
<dbReference type="Gene3D" id="3.30.70.1250">
    <property type="entry name" value="Phosphopentomutase"/>
    <property type="match status" value="1"/>
</dbReference>
<dbReference type="EC" id="5.4.2.7" evidence="4 5"/>
<dbReference type="PANTHER" id="PTHR21110">
    <property type="entry name" value="PHOSPHOPENTOMUTASE"/>
    <property type="match status" value="1"/>
</dbReference>
<protein>
    <recommendedName>
        <fullName evidence="4 5">Phosphopentomutase</fullName>
        <ecNumber evidence="4 5">5.4.2.7</ecNumber>
    </recommendedName>
    <alternativeName>
        <fullName evidence="4">Phosphodeoxyribomutase</fullName>
    </alternativeName>
</protein>
<dbReference type="PANTHER" id="PTHR21110:SF0">
    <property type="entry name" value="PHOSPHOPENTOMUTASE"/>
    <property type="match status" value="1"/>
</dbReference>
<comment type="similarity">
    <text evidence="1 4">Belongs to the phosphopentomutase family.</text>
</comment>
<sequence length="402" mass="45202">MKFKRIFAIVMDSVGIGSEPDADKFFNGGHDDVGSNTWLHISQAVKGLNVPCINSLGIHDLCPIEGTSEVSHPNSYVQTMREQSNGKDTLTGHWEMMGIETKNPLVTFTDTGFPKELLDELTSRTGVQFIGNYSASGTVILDELGEQSLKEHKMIIYTSADSVLQIAANVEDWKLEKLYEVCKAAREITMKKEWKVGRVIARPFLGKEKGHFTRTTDRRDYSVAPEGNTAMIDLVNAGYDVLAIGKIHDIFAGTGMTYDSHIESNHDGMLQTIEIAKNKDFEGLCFVNLAEFDVLWGHRRNPEGYAKCLEEFDVDLAKLIENLREDDLLLITADHGNDPTWYGTDHTRERVPLFSYSKSYKHGRKLEETSTFACMGKTILKNFDVKPSENEIGYVIEELLED</sequence>
<dbReference type="NCBIfam" id="TIGR01696">
    <property type="entry name" value="deoB"/>
    <property type="match status" value="1"/>
</dbReference>
<evidence type="ECO:0000259" key="6">
    <source>
        <dbReference type="Pfam" id="PF01676"/>
    </source>
</evidence>
<organism evidence="7 8">
    <name type="scientific">Treponema rectale</name>
    <dbReference type="NCBI Taxonomy" id="744512"/>
    <lineage>
        <taxon>Bacteria</taxon>
        <taxon>Pseudomonadati</taxon>
        <taxon>Spirochaetota</taxon>
        <taxon>Spirochaetia</taxon>
        <taxon>Spirochaetales</taxon>
        <taxon>Treponemataceae</taxon>
        <taxon>Treponema</taxon>
    </lineage>
</organism>
<dbReference type="GO" id="GO:0030145">
    <property type="term" value="F:manganese ion binding"/>
    <property type="evidence" value="ECO:0007669"/>
    <property type="project" value="UniProtKB-UniRule"/>
</dbReference>
<dbReference type="PIRSF" id="PIRSF001491">
    <property type="entry name" value="Ppentomutase"/>
    <property type="match status" value="1"/>
</dbReference>
<dbReference type="Gene3D" id="3.40.720.10">
    <property type="entry name" value="Alkaline Phosphatase, subunit A"/>
    <property type="match status" value="1"/>
</dbReference>
<dbReference type="GO" id="GO:0005829">
    <property type="term" value="C:cytosol"/>
    <property type="evidence" value="ECO:0007669"/>
    <property type="project" value="TreeGrafter"/>
</dbReference>
<dbReference type="InterPro" id="IPR010045">
    <property type="entry name" value="DeoB"/>
</dbReference>
<dbReference type="KEGG" id="trc:DYE49_04235"/>
<keyword evidence="4" id="KW-0963">Cytoplasm</keyword>
<dbReference type="EMBL" id="CP031517">
    <property type="protein sequence ID" value="QOS39713.1"/>
    <property type="molecule type" value="Genomic_DNA"/>
</dbReference>
<dbReference type="CDD" id="cd16009">
    <property type="entry name" value="PPM"/>
    <property type="match status" value="1"/>
</dbReference>
<feature type="binding site" evidence="4">
    <location>
        <position position="346"/>
    </location>
    <ligand>
        <name>Mn(2+)</name>
        <dbReference type="ChEBI" id="CHEBI:29035"/>
        <label>2</label>
    </ligand>
</feature>
<keyword evidence="4 7" id="KW-0413">Isomerase</keyword>
<dbReference type="GO" id="GO:0043094">
    <property type="term" value="P:metabolic compound salvage"/>
    <property type="evidence" value="ECO:0007669"/>
    <property type="project" value="UniProtKB-UniRule"/>
</dbReference>
<feature type="binding site" evidence="4">
    <location>
        <position position="293"/>
    </location>
    <ligand>
        <name>Mn(2+)</name>
        <dbReference type="ChEBI" id="CHEBI:29035"/>
        <label>2</label>
    </ligand>
</feature>
<evidence type="ECO:0000256" key="3">
    <source>
        <dbReference type="ARBA" id="ARBA00023211"/>
    </source>
</evidence>
<dbReference type="GO" id="GO:0006015">
    <property type="term" value="P:5-phosphoribose 1-diphosphate biosynthetic process"/>
    <property type="evidence" value="ECO:0007669"/>
    <property type="project" value="UniProtKB-UniPathway"/>
</dbReference>
<dbReference type="NCBIfam" id="NF003766">
    <property type="entry name" value="PRK05362.1"/>
    <property type="match status" value="1"/>
</dbReference>
<feature type="binding site" evidence="4">
    <location>
        <position position="298"/>
    </location>
    <ligand>
        <name>Mn(2+)</name>
        <dbReference type="ChEBI" id="CHEBI:29035"/>
        <label>2</label>
    </ligand>
</feature>
<dbReference type="Proteomes" id="UP000593591">
    <property type="component" value="Chromosome"/>
</dbReference>
<dbReference type="UniPathway" id="UPA00087">
    <property type="reaction ID" value="UER00173"/>
</dbReference>
<feature type="binding site" evidence="4">
    <location>
        <position position="335"/>
    </location>
    <ligand>
        <name>Mn(2+)</name>
        <dbReference type="ChEBI" id="CHEBI:29035"/>
        <label>1</label>
    </ligand>
</feature>